<comment type="cofactor">
    <cofactor evidence="1">
        <name>Zn(2+)</name>
        <dbReference type="ChEBI" id="CHEBI:29105"/>
    </cofactor>
</comment>
<keyword evidence="3" id="KW-0479">Metal-binding</keyword>
<reference evidence="10" key="1">
    <citation type="submission" date="2018-08" db="EMBL/GenBank/DDBJ databases">
        <title>A genome reference for cultivated species of the human gut microbiota.</title>
        <authorList>
            <person name="Zou Y."/>
            <person name="Xue W."/>
            <person name="Luo G."/>
        </authorList>
    </citation>
    <scope>NUCLEOTIDE SEQUENCE [LARGE SCALE GENOMIC DNA]</scope>
    <source>
        <strain evidence="10">TF05-5AC</strain>
    </source>
</reference>
<feature type="chain" id="PRO_5038337470" evidence="7">
    <location>
        <begin position="21"/>
        <end position="719"/>
    </location>
</feature>
<feature type="domain" description="Peptidase M13 N-terminal" evidence="9">
    <location>
        <begin position="92"/>
        <end position="470"/>
    </location>
</feature>
<keyword evidence="6" id="KW-0482">Metalloprotease</keyword>
<evidence type="ECO:0000256" key="1">
    <source>
        <dbReference type="ARBA" id="ARBA00001947"/>
    </source>
</evidence>
<dbReference type="InterPro" id="IPR000718">
    <property type="entry name" value="Peptidase_M13"/>
</dbReference>
<evidence type="ECO:0000256" key="3">
    <source>
        <dbReference type="ARBA" id="ARBA00022723"/>
    </source>
</evidence>
<sequence>MKRKVATGILVLSILISSLAGCGAAHTDTAAVAGREAATDTEVSAAAQNSEAASEEAQVMDETAEEGNHANGTPWLNSCLIGNVTKDTPTDPKQDFHLFVNKDWILDTELPDGYYSWSNYSAVAKDTMEKAIKMLDGNDLPGHDAKLVQGMFDLYMDVDARNKAGYDPIKGSVEKILAAESLDDIKALYLEPDLKYEVENLMGVSISTGISDADSYYVWISSPGLIMSDSANYLEENEYGTLLHDFNEEIFIYMMDRLGMDRENALTCFQDAIELERKLAPHIYTDEESMRSDFMERVNNVMTLEELTELVNTYPLKEVLEANELGYDGGYIVTDPDYIRCLDGIFTKENATMLKNYILVKFVLNQSSALDEDTMQTVTKLSNQYYGSSGDRPLEEKAFSLVKSILPDSLSKEYIKMYSSEEDRQRVEDMCYRVIDTYHEILSGNDWATPKTIAYALKKLDSMAVHVGWPDKWQDYSGLDIDGLSYYEALKKIGKYNMDLAINLLGTAPDKEMWADDLCVLECNAFYSNSDNSINMIVGMMGSPFYYSDMPVEELYASLGAFWIGHEISHAFDSNGSQYDLEGNLNNWWPEEDFAGFNERVKKMDQYLDGILIMDDYYANGSNIDSEMIADMTGLQCALKMAEKEENFDYAKFFEYYAKMNTSVSLYSVELSQIQGDPHPLDYQRTNVPVQQFDEFYKAFGVTESDGMYLAPEDRLIIW</sequence>
<feature type="signal peptide" evidence="7">
    <location>
        <begin position="1"/>
        <end position="20"/>
    </location>
</feature>
<evidence type="ECO:0000256" key="6">
    <source>
        <dbReference type="ARBA" id="ARBA00023049"/>
    </source>
</evidence>
<dbReference type="Pfam" id="PF01431">
    <property type="entry name" value="Peptidase_M13"/>
    <property type="match status" value="1"/>
</dbReference>
<organism evidence="10 11">
    <name type="scientific">Eisenbergiella massiliensis</name>
    <dbReference type="NCBI Taxonomy" id="1720294"/>
    <lineage>
        <taxon>Bacteria</taxon>
        <taxon>Bacillati</taxon>
        <taxon>Bacillota</taxon>
        <taxon>Clostridia</taxon>
        <taxon>Lachnospirales</taxon>
        <taxon>Lachnospiraceae</taxon>
        <taxon>Eisenbergiella</taxon>
    </lineage>
</organism>
<keyword evidence="2" id="KW-0645">Protease</keyword>
<dbReference type="GO" id="GO:0046872">
    <property type="term" value="F:metal ion binding"/>
    <property type="evidence" value="ECO:0007669"/>
    <property type="project" value="UniProtKB-KW"/>
</dbReference>
<dbReference type="Pfam" id="PF05649">
    <property type="entry name" value="Peptidase_M13_N"/>
    <property type="match status" value="1"/>
</dbReference>
<dbReference type="InterPro" id="IPR024079">
    <property type="entry name" value="MetalloPept_cat_dom_sf"/>
</dbReference>
<dbReference type="PANTHER" id="PTHR11733">
    <property type="entry name" value="ZINC METALLOPROTEASE FAMILY M13 NEPRILYSIN-RELATED"/>
    <property type="match status" value="1"/>
</dbReference>
<keyword evidence="7" id="KW-0732">Signal</keyword>
<dbReference type="InterPro" id="IPR018497">
    <property type="entry name" value="Peptidase_M13_C"/>
</dbReference>
<dbReference type="Proteomes" id="UP000260812">
    <property type="component" value="Unassembled WGS sequence"/>
</dbReference>
<dbReference type="GO" id="GO:0005886">
    <property type="term" value="C:plasma membrane"/>
    <property type="evidence" value="ECO:0007669"/>
    <property type="project" value="TreeGrafter"/>
</dbReference>
<evidence type="ECO:0000256" key="4">
    <source>
        <dbReference type="ARBA" id="ARBA00022801"/>
    </source>
</evidence>
<dbReference type="GO" id="GO:0004222">
    <property type="term" value="F:metalloendopeptidase activity"/>
    <property type="evidence" value="ECO:0007669"/>
    <property type="project" value="InterPro"/>
</dbReference>
<dbReference type="PANTHER" id="PTHR11733:SF222">
    <property type="entry name" value="IP12942P"/>
    <property type="match status" value="1"/>
</dbReference>
<comment type="caution">
    <text evidence="10">The sequence shown here is derived from an EMBL/GenBank/DDBJ whole genome shotgun (WGS) entry which is preliminary data.</text>
</comment>
<evidence type="ECO:0000256" key="5">
    <source>
        <dbReference type="ARBA" id="ARBA00022833"/>
    </source>
</evidence>
<dbReference type="EMBL" id="QVLV01000031">
    <property type="protein sequence ID" value="RGE56048.1"/>
    <property type="molecule type" value="Genomic_DNA"/>
</dbReference>
<dbReference type="PROSITE" id="PS51885">
    <property type="entry name" value="NEPRILYSIN"/>
    <property type="match status" value="1"/>
</dbReference>
<dbReference type="InterPro" id="IPR008753">
    <property type="entry name" value="Peptidase_M13_N"/>
</dbReference>
<dbReference type="RefSeq" id="WP_117545731.1">
    <property type="nucleotide sequence ID" value="NZ_QVLV01000031.1"/>
</dbReference>
<keyword evidence="4" id="KW-0378">Hydrolase</keyword>
<accession>A0A3E3HW44</accession>
<dbReference type="InterPro" id="IPR042089">
    <property type="entry name" value="Peptidase_M13_dom_2"/>
</dbReference>
<dbReference type="PROSITE" id="PS51257">
    <property type="entry name" value="PROKAR_LIPOPROTEIN"/>
    <property type="match status" value="1"/>
</dbReference>
<evidence type="ECO:0000313" key="11">
    <source>
        <dbReference type="Proteomes" id="UP000260812"/>
    </source>
</evidence>
<dbReference type="GeneID" id="97990260"/>
<evidence type="ECO:0000256" key="2">
    <source>
        <dbReference type="ARBA" id="ARBA00022670"/>
    </source>
</evidence>
<dbReference type="GO" id="GO:0006508">
    <property type="term" value="P:proteolysis"/>
    <property type="evidence" value="ECO:0007669"/>
    <property type="project" value="UniProtKB-KW"/>
</dbReference>
<evidence type="ECO:0000256" key="7">
    <source>
        <dbReference type="SAM" id="SignalP"/>
    </source>
</evidence>
<dbReference type="Gene3D" id="1.10.1380.10">
    <property type="entry name" value="Neutral endopeptidase , domain2"/>
    <property type="match status" value="1"/>
</dbReference>
<evidence type="ECO:0000259" key="9">
    <source>
        <dbReference type="Pfam" id="PF05649"/>
    </source>
</evidence>
<keyword evidence="11" id="KW-1185">Reference proteome</keyword>
<evidence type="ECO:0000313" key="10">
    <source>
        <dbReference type="EMBL" id="RGE56048.1"/>
    </source>
</evidence>
<dbReference type="AlphaFoldDB" id="A0A3E3HW44"/>
<evidence type="ECO:0000259" key="8">
    <source>
        <dbReference type="Pfam" id="PF01431"/>
    </source>
</evidence>
<gene>
    <name evidence="10" type="ORF">DXC51_26240</name>
</gene>
<protein>
    <submittedName>
        <fullName evidence="10">M13 family peptidase</fullName>
    </submittedName>
</protein>
<proteinExistence type="predicted"/>
<dbReference type="CDD" id="cd08662">
    <property type="entry name" value="M13"/>
    <property type="match status" value="1"/>
</dbReference>
<dbReference type="Gene3D" id="3.40.390.10">
    <property type="entry name" value="Collagenase (Catalytic Domain)"/>
    <property type="match status" value="1"/>
</dbReference>
<dbReference type="SUPFAM" id="SSF55486">
    <property type="entry name" value="Metalloproteases ('zincins'), catalytic domain"/>
    <property type="match status" value="1"/>
</dbReference>
<name>A0A3E3HW44_9FIRM</name>
<feature type="domain" description="Peptidase M13 C-terminal" evidence="8">
    <location>
        <begin position="524"/>
        <end position="715"/>
    </location>
</feature>
<keyword evidence="5" id="KW-0862">Zinc</keyword>